<dbReference type="EMBL" id="CP048996">
    <property type="protein sequence ID" value="QID82530.1"/>
    <property type="molecule type" value="Genomic_DNA"/>
</dbReference>
<feature type="region of interest" description="Disordered" evidence="2">
    <location>
        <begin position="346"/>
        <end position="368"/>
    </location>
</feature>
<evidence type="ECO:0000313" key="3">
    <source>
        <dbReference type="EMBL" id="QID82530.1"/>
    </source>
</evidence>
<keyword evidence="1" id="KW-0175">Coiled coil</keyword>
<dbReference type="PANTHER" id="PTHR31027:SF2">
    <property type="entry name" value="LEBERCILIN DOMAIN-CONTAINING PROTEIN"/>
    <property type="match status" value="1"/>
</dbReference>
<keyword evidence="4" id="KW-1185">Reference proteome</keyword>
<reference evidence="3 4" key="1">
    <citation type="journal article" date="2019" name="BMC Genomics">
        <title>Chromosome level assembly and comparative genome analysis confirm lager-brewing yeasts originated from a single hybridization.</title>
        <authorList>
            <person name="Salazar A.N."/>
            <person name="Gorter de Vries A.R."/>
            <person name="van den Broek M."/>
            <person name="Brouwers N."/>
            <person name="de la Torre Cortes P."/>
            <person name="Kuijpers N.G.A."/>
            <person name="Daran J.G."/>
            <person name="Abeel T."/>
        </authorList>
    </citation>
    <scope>NUCLEOTIDE SEQUENCE [LARGE SCALE GENOMIC DNA]</scope>
    <source>
        <strain evidence="3 4">CBS 1483</strain>
    </source>
</reference>
<dbReference type="PANTHER" id="PTHR31027">
    <property type="entry name" value="NUCLEAR SEGREGATION PROTEIN BFR1"/>
    <property type="match status" value="1"/>
</dbReference>
<sequence>MSSQQHKFKRPDVSVRDKKLDTLNVQLKKIDTEIGLIRKQIDQHQVNDTTQQERKKLQDKNKEIIKIQADLKTRRSNIHDSIKQLDAQIKRKNNQIEEKLGKKAKFSSTAEAKQRINEIEESIASGDLSLVQEKLLVKEMQSLNKLIKDLVNIEPIRKSVDADKAKINQLKEELNGLNPKDVSNQFEENQQKLNDIHSKTQGVYDKRQTLFNKRAALYKKRDELYSQIRQIRADFDNEFKSFRAKLDKERLKREEEQRLSKLLEQKDVDMGKLQEKLTHAKIPAFTYEIGAIENSLLVLDPTYVKPKKNILPDLSSNALETKPARKVVADDLVLVTPKKDDFVNVAPSKSKKYKKKNQQKNTENEQPASIFNKVDGKFTLEPTLIATLAELDVTVPINSDDVKITVEQLKKKHEELLSKQEEQTKQNIESVEKEIEKLNLDYSNKEQQVKKELEEKRLKEQEESEKDKEN</sequence>
<organism evidence="3 4">
    <name type="scientific">Saccharomyces pastorianus</name>
    <name type="common">Lager yeast</name>
    <name type="synonym">Saccharomyces cerevisiae x Saccharomyces eubayanus</name>
    <dbReference type="NCBI Taxonomy" id="27292"/>
    <lineage>
        <taxon>Eukaryota</taxon>
        <taxon>Fungi</taxon>
        <taxon>Dikarya</taxon>
        <taxon>Ascomycota</taxon>
        <taxon>Saccharomycotina</taxon>
        <taxon>Saccharomycetes</taxon>
        <taxon>Saccharomycetales</taxon>
        <taxon>Saccharomycetaceae</taxon>
        <taxon>Saccharomyces</taxon>
    </lineage>
</organism>
<protein>
    <submittedName>
        <fullName evidence="3">Multicopy suppressor of BFA (Brefeldin A)</fullName>
    </submittedName>
</protein>
<gene>
    <name evidence="3" type="primary">BFR1_1</name>
    <name evidence="3" type="ORF">GRS66_004957</name>
</gene>
<dbReference type="GO" id="GO:0008298">
    <property type="term" value="P:intracellular mRNA localization"/>
    <property type="evidence" value="ECO:0007669"/>
    <property type="project" value="TreeGrafter"/>
</dbReference>
<evidence type="ECO:0000256" key="2">
    <source>
        <dbReference type="SAM" id="MobiDB-lite"/>
    </source>
</evidence>
<feature type="compositionally biased region" description="Basic residues" evidence="2">
    <location>
        <begin position="349"/>
        <end position="358"/>
    </location>
</feature>
<proteinExistence type="predicted"/>
<evidence type="ECO:0000313" key="4">
    <source>
        <dbReference type="Proteomes" id="UP000501346"/>
    </source>
</evidence>
<accession>A0A6C1E0T5</accession>
<dbReference type="AlphaFoldDB" id="A0A6C1E0T5"/>
<dbReference type="InterPro" id="IPR039604">
    <property type="entry name" value="Bfr1"/>
</dbReference>
<dbReference type="GO" id="GO:1990904">
    <property type="term" value="C:ribonucleoprotein complex"/>
    <property type="evidence" value="ECO:0007669"/>
    <property type="project" value="TreeGrafter"/>
</dbReference>
<dbReference type="OrthoDB" id="2195113at2759"/>
<evidence type="ECO:0000256" key="1">
    <source>
        <dbReference type="SAM" id="Coils"/>
    </source>
</evidence>
<dbReference type="GO" id="GO:0005783">
    <property type="term" value="C:endoplasmic reticulum"/>
    <property type="evidence" value="ECO:0007669"/>
    <property type="project" value="TreeGrafter"/>
</dbReference>
<dbReference type="GO" id="GO:0042175">
    <property type="term" value="C:nuclear outer membrane-endoplasmic reticulum membrane network"/>
    <property type="evidence" value="ECO:0007669"/>
    <property type="project" value="TreeGrafter"/>
</dbReference>
<name>A0A6C1E0T5_SACPS</name>
<dbReference type="GO" id="GO:0003729">
    <property type="term" value="F:mRNA binding"/>
    <property type="evidence" value="ECO:0007669"/>
    <property type="project" value="TreeGrafter"/>
</dbReference>
<feature type="coiled-coil region" evidence="1">
    <location>
        <begin position="47"/>
        <end position="102"/>
    </location>
</feature>
<dbReference type="Proteomes" id="UP000501346">
    <property type="component" value="Chromosome ScXV-ScXI"/>
</dbReference>
<feature type="region of interest" description="Disordered" evidence="2">
    <location>
        <begin position="447"/>
        <end position="470"/>
    </location>
</feature>
<dbReference type="SMR" id="A0A6C1E0T5"/>